<dbReference type="PROSITE" id="PS00027">
    <property type="entry name" value="HOMEOBOX_1"/>
    <property type="match status" value="1"/>
</dbReference>
<evidence type="ECO:0000256" key="6">
    <source>
        <dbReference type="SAM" id="MobiDB-lite"/>
    </source>
</evidence>
<protein>
    <recommendedName>
        <fullName evidence="7">Homeobox domain-containing protein</fullName>
    </recommendedName>
</protein>
<comment type="caution">
    <text evidence="8">The sequence shown here is derived from an EMBL/GenBank/DDBJ whole genome shotgun (WGS) entry which is preliminary data.</text>
</comment>
<evidence type="ECO:0000256" key="1">
    <source>
        <dbReference type="ARBA" id="ARBA00023125"/>
    </source>
</evidence>
<dbReference type="GO" id="GO:1990837">
    <property type="term" value="F:sequence-specific double-stranded DNA binding"/>
    <property type="evidence" value="ECO:0007669"/>
    <property type="project" value="TreeGrafter"/>
</dbReference>
<dbReference type="InterPro" id="IPR020479">
    <property type="entry name" value="HD_metazoa"/>
</dbReference>
<comment type="subcellular location">
    <subcellularLocation>
        <location evidence="4 5">Nucleus</location>
    </subcellularLocation>
</comment>
<dbReference type="GO" id="GO:0000981">
    <property type="term" value="F:DNA-binding transcription factor activity, RNA polymerase II-specific"/>
    <property type="evidence" value="ECO:0007669"/>
    <property type="project" value="InterPro"/>
</dbReference>
<dbReference type="AlphaFoldDB" id="A0AAV6H936"/>
<dbReference type="InterPro" id="IPR017970">
    <property type="entry name" value="Homeobox_CS"/>
</dbReference>
<dbReference type="Pfam" id="PF00046">
    <property type="entry name" value="Homeodomain"/>
    <property type="match status" value="1"/>
</dbReference>
<dbReference type="GO" id="GO:0021520">
    <property type="term" value="P:spinal cord motor neuron cell fate specification"/>
    <property type="evidence" value="ECO:0007669"/>
    <property type="project" value="InterPro"/>
</dbReference>
<evidence type="ECO:0000256" key="2">
    <source>
        <dbReference type="ARBA" id="ARBA00023155"/>
    </source>
</evidence>
<proteinExistence type="predicted"/>
<evidence type="ECO:0000256" key="5">
    <source>
        <dbReference type="RuleBase" id="RU000682"/>
    </source>
</evidence>
<keyword evidence="1 4" id="KW-0238">DNA-binding</keyword>
<gene>
    <name evidence="8" type="ORF">AALO_G00046490</name>
</gene>
<feature type="compositionally biased region" description="Acidic residues" evidence="6">
    <location>
        <begin position="276"/>
        <end position="298"/>
    </location>
</feature>
<feature type="compositionally biased region" description="Basic and acidic residues" evidence="6">
    <location>
        <begin position="349"/>
        <end position="358"/>
    </location>
</feature>
<organism evidence="8 9">
    <name type="scientific">Alosa alosa</name>
    <name type="common">allis shad</name>
    <dbReference type="NCBI Taxonomy" id="278164"/>
    <lineage>
        <taxon>Eukaryota</taxon>
        <taxon>Metazoa</taxon>
        <taxon>Chordata</taxon>
        <taxon>Craniata</taxon>
        <taxon>Vertebrata</taxon>
        <taxon>Euteleostomi</taxon>
        <taxon>Actinopterygii</taxon>
        <taxon>Neopterygii</taxon>
        <taxon>Teleostei</taxon>
        <taxon>Clupei</taxon>
        <taxon>Clupeiformes</taxon>
        <taxon>Clupeoidei</taxon>
        <taxon>Clupeidae</taxon>
        <taxon>Alosa</taxon>
    </lineage>
</organism>
<feature type="region of interest" description="Disordered" evidence="6">
    <location>
        <begin position="238"/>
        <end position="312"/>
    </location>
</feature>
<reference evidence="8" key="1">
    <citation type="submission" date="2020-10" db="EMBL/GenBank/DDBJ databases">
        <title>Chromosome-scale genome assembly of the Allis shad, Alosa alosa.</title>
        <authorList>
            <person name="Margot Z."/>
            <person name="Christophe K."/>
            <person name="Cabau C."/>
            <person name="Louis A."/>
            <person name="Berthelot C."/>
            <person name="Parey E."/>
            <person name="Roest Crollius H."/>
            <person name="Montfort J."/>
            <person name="Robinson-Rechavi M."/>
            <person name="Bucao C."/>
            <person name="Bouchez O."/>
            <person name="Gislard M."/>
            <person name="Lluch J."/>
            <person name="Milhes M."/>
            <person name="Lampietro C."/>
            <person name="Lopez Roques C."/>
            <person name="Donnadieu C."/>
            <person name="Braasch I."/>
            <person name="Desvignes T."/>
            <person name="Postlethwait J."/>
            <person name="Bobe J."/>
            <person name="Guiguen Y."/>
        </authorList>
    </citation>
    <scope>NUCLEOTIDE SEQUENCE</scope>
    <source>
        <strain evidence="8">M-15738</strain>
        <tissue evidence="8">Blood</tissue>
    </source>
</reference>
<dbReference type="PRINTS" id="PR00024">
    <property type="entry name" value="HOMEOBOX"/>
</dbReference>
<feature type="DNA-binding region" description="Homeobox" evidence="4">
    <location>
        <begin position="180"/>
        <end position="239"/>
    </location>
</feature>
<dbReference type="EMBL" id="JADWDJ010000003">
    <property type="protein sequence ID" value="KAG5283818.1"/>
    <property type="molecule type" value="Genomic_DNA"/>
</dbReference>
<evidence type="ECO:0000313" key="8">
    <source>
        <dbReference type="EMBL" id="KAG5283818.1"/>
    </source>
</evidence>
<evidence type="ECO:0000256" key="3">
    <source>
        <dbReference type="ARBA" id="ARBA00023242"/>
    </source>
</evidence>
<dbReference type="SMART" id="SM00389">
    <property type="entry name" value="HOX"/>
    <property type="match status" value="1"/>
</dbReference>
<dbReference type="Proteomes" id="UP000823561">
    <property type="component" value="Chromosome 3"/>
</dbReference>
<dbReference type="FunFam" id="1.10.10.60:FF:000357">
    <property type="entry name" value="Motor neuron and pancreas homeobox 1"/>
    <property type="match status" value="1"/>
</dbReference>
<dbReference type="InterPro" id="IPR042768">
    <property type="entry name" value="MNX1/Ceh-12"/>
</dbReference>
<dbReference type="PROSITE" id="PS50071">
    <property type="entry name" value="HOMEOBOX_2"/>
    <property type="match status" value="1"/>
</dbReference>
<dbReference type="CDD" id="cd00086">
    <property type="entry name" value="homeodomain"/>
    <property type="match status" value="1"/>
</dbReference>
<keyword evidence="2 4" id="KW-0371">Homeobox</keyword>
<keyword evidence="3 4" id="KW-0539">Nucleus</keyword>
<feature type="region of interest" description="Disordered" evidence="6">
    <location>
        <begin position="327"/>
        <end position="358"/>
    </location>
</feature>
<evidence type="ECO:0000259" key="7">
    <source>
        <dbReference type="PROSITE" id="PS50071"/>
    </source>
</evidence>
<accession>A0AAV6H936</accession>
<dbReference type="Gene3D" id="1.10.10.60">
    <property type="entry name" value="Homeodomain-like"/>
    <property type="match status" value="1"/>
</dbReference>
<evidence type="ECO:0000313" key="9">
    <source>
        <dbReference type="Proteomes" id="UP000823561"/>
    </source>
</evidence>
<dbReference type="PANTHER" id="PTHR24335:SF4">
    <property type="entry name" value="EXTRA-EXTRA"/>
    <property type="match status" value="1"/>
</dbReference>
<dbReference type="SUPFAM" id="SSF46689">
    <property type="entry name" value="Homeodomain-like"/>
    <property type="match status" value="1"/>
</dbReference>
<dbReference type="GO" id="GO:0048812">
    <property type="term" value="P:neuron projection morphogenesis"/>
    <property type="evidence" value="ECO:0007669"/>
    <property type="project" value="TreeGrafter"/>
</dbReference>
<sequence length="358" mass="39256">MRTCSESSQVPVALIELKTFTLMTMDKSKNFRIDALLGAESRPFSHTGSPTHCGDSMEGRVVACRQTETSPRGTTGIIPIQTGIIPKPGLLNISTPGITSLSQTTIPGMYPAPMYSLAALGAQHPAFSYSGFPHMPYPEAHLKAAAMAGGFPLEHWIRAGMMMPRLADYSAPQAGLMGKCRRPRTAFTSQQLLELENQFKLNKYLSRPKRFEVATSLMLTETQVKIWFQNRRMKWKRSRKAKEQSGQQGSEVRLLGSKRSGKPGGAGDTRRSSAHDDDEDLECEEEEEEEEDEAEEEETGFRASVGAIGGAGGMRGVAAARQVDFSQHSSELSYSSHGSYSEDELDELSVDRRTGVAL</sequence>
<evidence type="ECO:0000256" key="4">
    <source>
        <dbReference type="PROSITE-ProRule" id="PRU00108"/>
    </source>
</evidence>
<dbReference type="PANTHER" id="PTHR24335">
    <property type="entry name" value="MOTOR NEURON AND PANCREAS HOMEOBOX PROTEIN"/>
    <property type="match status" value="1"/>
</dbReference>
<feature type="compositionally biased region" description="Low complexity" evidence="6">
    <location>
        <begin position="327"/>
        <end position="339"/>
    </location>
</feature>
<dbReference type="InterPro" id="IPR001356">
    <property type="entry name" value="HD"/>
</dbReference>
<name>A0AAV6H936_9TELE</name>
<feature type="domain" description="Homeobox" evidence="7">
    <location>
        <begin position="178"/>
        <end position="238"/>
    </location>
</feature>
<dbReference type="InterPro" id="IPR009057">
    <property type="entry name" value="Homeodomain-like_sf"/>
</dbReference>
<keyword evidence="9" id="KW-1185">Reference proteome</keyword>
<dbReference type="GO" id="GO:0005634">
    <property type="term" value="C:nucleus"/>
    <property type="evidence" value="ECO:0007669"/>
    <property type="project" value="UniProtKB-SubCell"/>
</dbReference>